<protein>
    <submittedName>
        <fullName evidence="2">LPS export ABC transporter periplasmic protein LptC</fullName>
    </submittedName>
</protein>
<reference evidence="2 3" key="1">
    <citation type="submission" date="2018-09" db="EMBL/GenBank/DDBJ databases">
        <title>Sphingomonas sp. DAC4.</title>
        <authorList>
            <person name="Seo T."/>
        </authorList>
    </citation>
    <scope>NUCLEOTIDE SEQUENCE [LARGE SCALE GENOMIC DNA]</scope>
    <source>
        <strain evidence="2 3">DAC4</strain>
    </source>
</reference>
<evidence type="ECO:0000256" key="1">
    <source>
        <dbReference type="SAM" id="Phobius"/>
    </source>
</evidence>
<dbReference type="OrthoDB" id="7423492at2"/>
<dbReference type="RefSeq" id="WP_119532667.1">
    <property type="nucleotide sequence ID" value="NZ_QXTF01000001.1"/>
</dbReference>
<keyword evidence="1" id="KW-0472">Membrane</keyword>
<dbReference type="EMBL" id="QXTF01000001">
    <property type="protein sequence ID" value="RIX32585.1"/>
    <property type="molecule type" value="Genomic_DNA"/>
</dbReference>
<feature type="transmembrane region" description="Helical" evidence="1">
    <location>
        <begin position="31"/>
        <end position="49"/>
    </location>
</feature>
<evidence type="ECO:0000313" key="3">
    <source>
        <dbReference type="Proteomes" id="UP000285023"/>
    </source>
</evidence>
<name>A0A418Q3U3_9SPHN</name>
<gene>
    <name evidence="2" type="ORF">D3M59_06580</name>
</gene>
<keyword evidence="1" id="KW-1133">Transmembrane helix</keyword>
<sequence length="212" mass="23295">MSEAATRERAVKRHWAEPGSRHDKVVRATKFGLPIIIGALLLLLAIAPFDKRGDVSFILDKNKVDEAKERMRVESARYVGEDNKGQKFEIIADRAVQPSSNVPIVSIEGMRARLNLSRGPLGIAALRGRYDLEQEEVLVDGPVQIAGPDGYRLATRDVRVDLDKRSMASSGPVSGSMELGEFQAGRLSADLDSRTVTLDKGVRLKIYQGAVR</sequence>
<dbReference type="InterPro" id="IPR010664">
    <property type="entry name" value="LipoPS_assembly_LptC-rel"/>
</dbReference>
<keyword evidence="1" id="KW-0812">Transmembrane</keyword>
<dbReference type="Gene3D" id="2.60.450.10">
    <property type="entry name" value="Lipopolysaccharide (LPS) transport protein A like domain"/>
    <property type="match status" value="1"/>
</dbReference>
<accession>A0A418Q3U3</accession>
<evidence type="ECO:0000313" key="2">
    <source>
        <dbReference type="EMBL" id="RIX32585.1"/>
    </source>
</evidence>
<dbReference type="AlphaFoldDB" id="A0A418Q3U3"/>
<organism evidence="2 3">
    <name type="scientific">Sphingomonas edaphi</name>
    <dbReference type="NCBI Taxonomy" id="2315689"/>
    <lineage>
        <taxon>Bacteria</taxon>
        <taxon>Pseudomonadati</taxon>
        <taxon>Pseudomonadota</taxon>
        <taxon>Alphaproteobacteria</taxon>
        <taxon>Sphingomonadales</taxon>
        <taxon>Sphingomonadaceae</taxon>
        <taxon>Sphingomonas</taxon>
    </lineage>
</organism>
<proteinExistence type="predicted"/>
<keyword evidence="3" id="KW-1185">Reference proteome</keyword>
<dbReference type="Pfam" id="PF06835">
    <property type="entry name" value="LptC"/>
    <property type="match status" value="1"/>
</dbReference>
<dbReference type="Proteomes" id="UP000285023">
    <property type="component" value="Unassembled WGS sequence"/>
</dbReference>
<comment type="caution">
    <text evidence="2">The sequence shown here is derived from an EMBL/GenBank/DDBJ whole genome shotgun (WGS) entry which is preliminary data.</text>
</comment>